<evidence type="ECO:0000313" key="1">
    <source>
        <dbReference type="EMBL" id="KAG0563078.1"/>
    </source>
</evidence>
<organism evidence="1 2">
    <name type="scientific">Ceratodon purpureus</name>
    <name type="common">Fire moss</name>
    <name type="synonym">Dicranum purpureum</name>
    <dbReference type="NCBI Taxonomy" id="3225"/>
    <lineage>
        <taxon>Eukaryota</taxon>
        <taxon>Viridiplantae</taxon>
        <taxon>Streptophyta</taxon>
        <taxon>Embryophyta</taxon>
        <taxon>Bryophyta</taxon>
        <taxon>Bryophytina</taxon>
        <taxon>Bryopsida</taxon>
        <taxon>Dicranidae</taxon>
        <taxon>Pseudoditrichales</taxon>
        <taxon>Ditrichaceae</taxon>
        <taxon>Ceratodon</taxon>
    </lineage>
</organism>
<protein>
    <submittedName>
        <fullName evidence="1">Uncharacterized protein</fullName>
    </submittedName>
</protein>
<name>A0A8T0GZ84_CERPU</name>
<keyword evidence="2" id="KW-1185">Reference proteome</keyword>
<dbReference type="AlphaFoldDB" id="A0A8T0GZ84"/>
<dbReference type="Proteomes" id="UP000822688">
    <property type="component" value="Chromosome 8"/>
</dbReference>
<accession>A0A8T0GZ84</accession>
<sequence length="77" mass="8897">MLLQILSTKRFQIRLSTKSPKNQECHRCCEVIGNMSGILRTIRNYILSFIRFFETVLQGQVLYSVSLVEDMNLDSLG</sequence>
<comment type="caution">
    <text evidence="1">The sequence shown here is derived from an EMBL/GenBank/DDBJ whole genome shotgun (WGS) entry which is preliminary data.</text>
</comment>
<reference evidence="1" key="1">
    <citation type="submission" date="2020-06" db="EMBL/GenBank/DDBJ databases">
        <title>WGS assembly of Ceratodon purpureus strain R40.</title>
        <authorList>
            <person name="Carey S.B."/>
            <person name="Jenkins J."/>
            <person name="Shu S."/>
            <person name="Lovell J.T."/>
            <person name="Sreedasyam A."/>
            <person name="Maumus F."/>
            <person name="Tiley G.P."/>
            <person name="Fernandez-Pozo N."/>
            <person name="Barry K."/>
            <person name="Chen C."/>
            <person name="Wang M."/>
            <person name="Lipzen A."/>
            <person name="Daum C."/>
            <person name="Saski C.A."/>
            <person name="Payton A.C."/>
            <person name="Mcbreen J.C."/>
            <person name="Conrad R.E."/>
            <person name="Kollar L.M."/>
            <person name="Olsson S."/>
            <person name="Huttunen S."/>
            <person name="Landis J.B."/>
            <person name="Wickett N.J."/>
            <person name="Johnson M.G."/>
            <person name="Rensing S.A."/>
            <person name="Grimwood J."/>
            <person name="Schmutz J."/>
            <person name="Mcdaniel S.F."/>
        </authorList>
    </citation>
    <scope>NUCLEOTIDE SEQUENCE</scope>
    <source>
        <strain evidence="1">R40</strain>
    </source>
</reference>
<dbReference type="EMBL" id="CM026429">
    <property type="protein sequence ID" value="KAG0563078.1"/>
    <property type="molecule type" value="Genomic_DNA"/>
</dbReference>
<evidence type="ECO:0000313" key="2">
    <source>
        <dbReference type="Proteomes" id="UP000822688"/>
    </source>
</evidence>
<proteinExistence type="predicted"/>
<gene>
    <name evidence="1" type="ORF">KC19_8G003600</name>
</gene>